<dbReference type="SUPFAM" id="SSF51261">
    <property type="entry name" value="Duplicated hybrid motif"/>
    <property type="match status" value="1"/>
</dbReference>
<dbReference type="InterPro" id="IPR011055">
    <property type="entry name" value="Dup_hybrid_motif"/>
</dbReference>
<keyword evidence="2" id="KW-0812">Transmembrane</keyword>
<evidence type="ECO:0000313" key="4">
    <source>
        <dbReference type="EMBL" id="MDT2666753.1"/>
    </source>
</evidence>
<protein>
    <submittedName>
        <fullName evidence="4">Phage tail tip lysozyme</fullName>
    </submittedName>
</protein>
<dbReference type="RefSeq" id="WP_311793326.1">
    <property type="nucleotide sequence ID" value="NZ_JARPXS010000004.1"/>
</dbReference>
<comment type="caution">
    <text evidence="4">The sequence shown here is derived from an EMBL/GenBank/DDBJ whole genome shotgun (WGS) entry which is preliminary data.</text>
</comment>
<dbReference type="Gene3D" id="2.70.70.10">
    <property type="entry name" value="Glucose Permease (Domain IIA)"/>
    <property type="match status" value="1"/>
</dbReference>
<dbReference type="Proteomes" id="UP001257962">
    <property type="component" value="Unassembled WGS sequence"/>
</dbReference>
<dbReference type="InterPro" id="IPR016047">
    <property type="entry name" value="M23ase_b-sheet_dom"/>
</dbReference>
<dbReference type="Gene3D" id="1.10.530.10">
    <property type="match status" value="1"/>
</dbReference>
<dbReference type="PROSITE" id="PS50911">
    <property type="entry name" value="CHAP"/>
    <property type="match status" value="1"/>
</dbReference>
<feature type="region of interest" description="Disordered" evidence="1">
    <location>
        <begin position="1"/>
        <end position="22"/>
    </location>
</feature>
<dbReference type="Pfam" id="PF18013">
    <property type="entry name" value="Phage_lysozyme2"/>
    <property type="match status" value="1"/>
</dbReference>
<feature type="transmembrane region" description="Helical" evidence="2">
    <location>
        <begin position="268"/>
        <end position="295"/>
    </location>
</feature>
<evidence type="ECO:0000259" key="3">
    <source>
        <dbReference type="PROSITE" id="PS50911"/>
    </source>
</evidence>
<proteinExistence type="predicted"/>
<feature type="domain" description="Peptidase C51" evidence="3">
    <location>
        <begin position="763"/>
        <end position="890"/>
    </location>
</feature>
<accession>A0AAJ2MM38</accession>
<organism evidence="4 5">
    <name type="scientific">Lactococcus petauri</name>
    <dbReference type="NCBI Taxonomy" id="1940789"/>
    <lineage>
        <taxon>Bacteria</taxon>
        <taxon>Bacillati</taxon>
        <taxon>Bacillota</taxon>
        <taxon>Bacilli</taxon>
        <taxon>Lactobacillales</taxon>
        <taxon>Streptococcaceae</taxon>
        <taxon>Lactococcus</taxon>
    </lineage>
</organism>
<dbReference type="SUPFAM" id="SSF54001">
    <property type="entry name" value="Cysteine proteinases"/>
    <property type="match status" value="1"/>
</dbReference>
<dbReference type="InterPro" id="IPR038765">
    <property type="entry name" value="Papain-like_cys_pep_sf"/>
</dbReference>
<gene>
    <name evidence="4" type="ORF">P7D34_05820</name>
</gene>
<evidence type="ECO:0000256" key="2">
    <source>
        <dbReference type="SAM" id="Phobius"/>
    </source>
</evidence>
<name>A0AAJ2MM38_9LACT</name>
<dbReference type="Gene3D" id="3.90.1720.10">
    <property type="entry name" value="endopeptidase domain like (from Nostoc punctiforme)"/>
    <property type="match status" value="1"/>
</dbReference>
<dbReference type="Pfam" id="PF01551">
    <property type="entry name" value="Peptidase_M23"/>
    <property type="match status" value="1"/>
</dbReference>
<evidence type="ECO:0000256" key="1">
    <source>
        <dbReference type="SAM" id="MobiDB-lite"/>
    </source>
</evidence>
<keyword evidence="2" id="KW-1133">Transmembrane helix</keyword>
<dbReference type="Pfam" id="PF05257">
    <property type="entry name" value="CHAP"/>
    <property type="match status" value="1"/>
</dbReference>
<evidence type="ECO:0000313" key="5">
    <source>
        <dbReference type="Proteomes" id="UP001257962"/>
    </source>
</evidence>
<dbReference type="CDD" id="cd12797">
    <property type="entry name" value="M23_peptidase"/>
    <property type="match status" value="1"/>
</dbReference>
<dbReference type="InterPro" id="IPR041219">
    <property type="entry name" value="Phage_lysozyme2"/>
</dbReference>
<reference evidence="4" key="1">
    <citation type="submission" date="2023-03" db="EMBL/GenBank/DDBJ databases">
        <authorList>
            <person name="Shen W."/>
            <person name="Cai J."/>
        </authorList>
    </citation>
    <scope>NUCLEOTIDE SEQUENCE</scope>
    <source>
        <strain evidence="4">Y3</strain>
    </source>
</reference>
<dbReference type="EMBL" id="JARPYC010000004">
    <property type="protein sequence ID" value="MDT2666753.1"/>
    <property type="molecule type" value="Genomic_DNA"/>
</dbReference>
<dbReference type="AlphaFoldDB" id="A0AAJ2MM38"/>
<keyword evidence="2" id="KW-0472">Membrane</keyword>
<feature type="compositionally biased region" description="Polar residues" evidence="1">
    <location>
        <begin position="8"/>
        <end position="21"/>
    </location>
</feature>
<sequence>MVKGNINMEDSTPISDKNVTLNKPKGIKNVEKGKKPRVVSSKNNKKILSGISKTKYKNKNLILVRPLSETSIVGNIKRDTKRHRLSPSRKYSLHFKGQIGKGNALKVPEGFRSKRFSSQFGDKKLNQIDLKGKSKSKKQIFAKNTLKGMGSLALSQDEQLEEVNKLNGRWQSAKAGAEFTRKSGKLGTKTARYGVKKGNQVSKPSYSFMKNNVKKKRNLAQVGRQVSSKVSYAVSHPVQTVKGTFSAIKAAGTKVLASFGKLAAANPYTWIVAAFAGLLLIVVSVIAFIAAIVVIKQDEFDLTDSYAYFTKIDAKHNEDGNEFYTDPDDVMVFMNYKFDSYKLDDKVTYQKMGDKSEKKEVTFKDYLADLWTAMNGEKDNYSPTDISTLYDVKPYKLSSKEQDELKEMTKEGKFIALQELSNPYGKEGETLQISRRYGYEKKDGDLLMKNHKNIILKVSSGTSIKAPMDGEVEVRDNSIIITREKNAQIILDNLTGIRIKTGDKVKNGQTIAQMKGDDLTVTYKKYRPLELDLHIPGFYEVNPSFYFENIEYLQQTTLASFSPDADLAERATAFYNQAKKVEPNATIQGISAFLGNFEVESQITPKRAEGDYLKPPVGASKNSWDDPAWLAMGGKEIYNGAFPNILHRGLGLGQWTDTSDGGTRHTLLLQFAQKQNKKWYDMNLQVNFAIAGDSPMYQTIFRSILKTSSSVEYATRQVLTTWEGNPGDKLSQRTEAAKRWYSYFKNSGGSGKPSEQLPPEYKGKVKFPAINAQAHSGYPGNNYAWGNCTWYVYNREYQIGHVIASNLGNGGSWGANAKAQGYKTSGTPHAGDMVSFPPGVAGSSPIYGHVAFVEYVNPDGSFLISEMNVLGLDKIDYRVIGSPAGCIFIYPVK</sequence>
<dbReference type="InterPro" id="IPR007921">
    <property type="entry name" value="CHAP_dom"/>
</dbReference>